<feature type="transmembrane region" description="Helical" evidence="10">
    <location>
        <begin position="480"/>
        <end position="499"/>
    </location>
</feature>
<dbReference type="InterPro" id="IPR050352">
    <property type="entry name" value="ABCG_transporters"/>
</dbReference>
<feature type="domain" description="ABC transporter" evidence="11">
    <location>
        <begin position="41"/>
        <end position="280"/>
    </location>
</feature>
<dbReference type="InterPro" id="IPR043926">
    <property type="entry name" value="ABCG_dom"/>
</dbReference>
<keyword evidence="7 10" id="KW-1133">Transmembrane helix</keyword>
<evidence type="ECO:0000256" key="6">
    <source>
        <dbReference type="ARBA" id="ARBA00022840"/>
    </source>
</evidence>
<dbReference type="PROSITE" id="PS50893">
    <property type="entry name" value="ABC_TRANSPORTER_2"/>
    <property type="match status" value="1"/>
</dbReference>
<evidence type="ECO:0000259" key="11">
    <source>
        <dbReference type="PROSITE" id="PS50893"/>
    </source>
</evidence>
<evidence type="ECO:0000256" key="1">
    <source>
        <dbReference type="ARBA" id="ARBA00004141"/>
    </source>
</evidence>
<protein>
    <submittedName>
        <fullName evidence="12">ABC-2 type transporter</fullName>
    </submittedName>
</protein>
<evidence type="ECO:0000313" key="12">
    <source>
        <dbReference type="EMBL" id="BES91632.1"/>
    </source>
</evidence>
<feature type="transmembrane region" description="Helical" evidence="10">
    <location>
        <begin position="530"/>
        <end position="551"/>
    </location>
</feature>
<sequence>MDKTEYEPLNVNVEERADAGTPSPSPSRGLTLSWHKLSVWVKKKDEEKSTWFTKRTTDTKILSKVSGVAEPGSIMAILGPSGAGKTTLLATVSQRLKGNVKGDILVNGKQISKELMLKVSGFVPQKDLCIESLTVWEHLQFMAILKMDRQTSKSSRSQRILALVSELGIVDCKNKRISILSGGERKRLSVAVQLLTDPALLFCDEPTTGLDSYSAMSVVEQLRRLAGNGKSIICTIHQPASGLLDMFDSVYLLVAGGRMALYTSTNEALAYFNRIGIVCPPTYNLAEFLVSQLAIEDDPESIKRVNNIVKIYKKSTEYEALQKRLENEVINGQFTILNDSSTKMSDSICQPSSEFDRFLAMNPPTQFVQLRWLTWRSFLDMYRNPQVHLIRLLLYLFLALLISVPYVALEVDQEGIQNLQGFLYLVIVETIFTFEYSVTHTFPAEIPILLREVDNGLYTPAAYYISKMIALLPRSLIEPMIYTLLTFNIPGLSGGLLGYLKFSIPVTAAAITATAYGCLISAYFESISSASMISVPFEQICLLFCGIYMALNDVPFHFAWVKYISIFYYGLEAVSILQWTQITDIPCSDKKGAPCIRTGEGVLENYGYNKDHFNLDMVGLGLLYVVCHSLGYLAFWRRSKAQAAY</sequence>
<dbReference type="SUPFAM" id="SSF52540">
    <property type="entry name" value="P-loop containing nucleoside triphosphate hydrolases"/>
    <property type="match status" value="1"/>
</dbReference>
<evidence type="ECO:0000256" key="10">
    <source>
        <dbReference type="SAM" id="Phobius"/>
    </source>
</evidence>
<feature type="transmembrane region" description="Helical" evidence="10">
    <location>
        <begin position="506"/>
        <end position="524"/>
    </location>
</feature>
<comment type="similarity">
    <text evidence="2">Belongs to the ABC transporter superfamily. ABCG family. Eye pigment precursor importer (TC 3.A.1.204) subfamily.</text>
</comment>
<evidence type="ECO:0000256" key="8">
    <source>
        <dbReference type="ARBA" id="ARBA00023136"/>
    </source>
</evidence>
<keyword evidence="4 10" id="KW-0812">Transmembrane</keyword>
<gene>
    <name evidence="12" type="ORF">NTJ_04440</name>
</gene>
<evidence type="ECO:0000256" key="9">
    <source>
        <dbReference type="SAM" id="MobiDB-lite"/>
    </source>
</evidence>
<keyword evidence="8 10" id="KW-0472">Membrane</keyword>
<feature type="transmembrane region" description="Helical" evidence="10">
    <location>
        <begin position="421"/>
        <end position="439"/>
    </location>
</feature>
<evidence type="ECO:0000256" key="7">
    <source>
        <dbReference type="ARBA" id="ARBA00022989"/>
    </source>
</evidence>
<keyword evidence="3" id="KW-0813">Transport</keyword>
<feature type="region of interest" description="Disordered" evidence="9">
    <location>
        <begin position="1"/>
        <end position="29"/>
    </location>
</feature>
<dbReference type="InterPro" id="IPR027417">
    <property type="entry name" value="P-loop_NTPase"/>
</dbReference>
<evidence type="ECO:0000256" key="4">
    <source>
        <dbReference type="ARBA" id="ARBA00022692"/>
    </source>
</evidence>
<proteinExistence type="inferred from homology"/>
<reference evidence="12 13" key="1">
    <citation type="submission" date="2023-09" db="EMBL/GenBank/DDBJ databases">
        <title>Nesidiocoris tenuis whole genome shotgun sequence.</title>
        <authorList>
            <person name="Shibata T."/>
            <person name="Shimoda M."/>
            <person name="Kobayashi T."/>
            <person name="Uehara T."/>
        </authorList>
    </citation>
    <scope>NUCLEOTIDE SEQUENCE [LARGE SCALE GENOMIC DNA]</scope>
    <source>
        <strain evidence="12 13">Japan</strain>
    </source>
</reference>
<comment type="subcellular location">
    <subcellularLocation>
        <location evidence="1">Membrane</location>
        <topology evidence="1">Multi-pass membrane protein</topology>
    </subcellularLocation>
</comment>
<feature type="transmembrane region" description="Helical" evidence="10">
    <location>
        <begin position="563"/>
        <end position="582"/>
    </location>
</feature>
<name>A0ABN7AH91_9HEMI</name>
<dbReference type="PROSITE" id="PS00211">
    <property type="entry name" value="ABC_TRANSPORTER_1"/>
    <property type="match status" value="1"/>
</dbReference>
<dbReference type="Proteomes" id="UP001307889">
    <property type="component" value="Chromosome 3"/>
</dbReference>
<evidence type="ECO:0000256" key="5">
    <source>
        <dbReference type="ARBA" id="ARBA00022741"/>
    </source>
</evidence>
<dbReference type="EMBL" id="AP028911">
    <property type="protein sequence ID" value="BES91632.1"/>
    <property type="molecule type" value="Genomic_DNA"/>
</dbReference>
<evidence type="ECO:0000313" key="13">
    <source>
        <dbReference type="Proteomes" id="UP001307889"/>
    </source>
</evidence>
<dbReference type="PANTHER" id="PTHR48041">
    <property type="entry name" value="ABC TRANSPORTER G FAMILY MEMBER 28"/>
    <property type="match status" value="1"/>
</dbReference>
<evidence type="ECO:0000256" key="2">
    <source>
        <dbReference type="ARBA" id="ARBA00005814"/>
    </source>
</evidence>
<keyword evidence="6" id="KW-0067">ATP-binding</keyword>
<dbReference type="InterPro" id="IPR013525">
    <property type="entry name" value="ABC2_TM"/>
</dbReference>
<evidence type="ECO:0000256" key="3">
    <source>
        <dbReference type="ARBA" id="ARBA00022448"/>
    </source>
</evidence>
<dbReference type="Pfam" id="PF00005">
    <property type="entry name" value="ABC_tran"/>
    <property type="match status" value="1"/>
</dbReference>
<dbReference type="Pfam" id="PF01061">
    <property type="entry name" value="ABC2_membrane"/>
    <property type="match status" value="1"/>
</dbReference>
<feature type="transmembrane region" description="Helical" evidence="10">
    <location>
        <begin position="389"/>
        <end position="409"/>
    </location>
</feature>
<dbReference type="InterPro" id="IPR017871">
    <property type="entry name" value="ABC_transporter-like_CS"/>
</dbReference>
<organism evidence="12 13">
    <name type="scientific">Nesidiocoris tenuis</name>
    <dbReference type="NCBI Taxonomy" id="355587"/>
    <lineage>
        <taxon>Eukaryota</taxon>
        <taxon>Metazoa</taxon>
        <taxon>Ecdysozoa</taxon>
        <taxon>Arthropoda</taxon>
        <taxon>Hexapoda</taxon>
        <taxon>Insecta</taxon>
        <taxon>Pterygota</taxon>
        <taxon>Neoptera</taxon>
        <taxon>Paraneoptera</taxon>
        <taxon>Hemiptera</taxon>
        <taxon>Heteroptera</taxon>
        <taxon>Panheteroptera</taxon>
        <taxon>Cimicomorpha</taxon>
        <taxon>Miridae</taxon>
        <taxon>Dicyphina</taxon>
        <taxon>Nesidiocoris</taxon>
    </lineage>
</organism>
<dbReference type="PANTHER" id="PTHR48041:SF139">
    <property type="entry name" value="PROTEIN SCARLET"/>
    <property type="match status" value="1"/>
</dbReference>
<dbReference type="Pfam" id="PF19055">
    <property type="entry name" value="ABC2_membrane_7"/>
    <property type="match status" value="1"/>
</dbReference>
<keyword evidence="13" id="KW-1185">Reference proteome</keyword>
<keyword evidence="5" id="KW-0547">Nucleotide-binding</keyword>
<dbReference type="InterPro" id="IPR003593">
    <property type="entry name" value="AAA+_ATPase"/>
</dbReference>
<feature type="transmembrane region" description="Helical" evidence="10">
    <location>
        <begin position="617"/>
        <end position="636"/>
    </location>
</feature>
<accession>A0ABN7AH91</accession>
<dbReference type="SMART" id="SM00382">
    <property type="entry name" value="AAA"/>
    <property type="match status" value="1"/>
</dbReference>
<dbReference type="InterPro" id="IPR003439">
    <property type="entry name" value="ABC_transporter-like_ATP-bd"/>
</dbReference>
<dbReference type="Gene3D" id="3.40.50.300">
    <property type="entry name" value="P-loop containing nucleotide triphosphate hydrolases"/>
    <property type="match status" value="1"/>
</dbReference>